<evidence type="ECO:0000256" key="6">
    <source>
        <dbReference type="ARBA" id="ARBA00023012"/>
    </source>
</evidence>
<dbReference type="PANTHER" id="PTHR45339:SF1">
    <property type="entry name" value="HYBRID SIGNAL TRANSDUCTION HISTIDINE KINASE J"/>
    <property type="match status" value="1"/>
</dbReference>
<dbReference type="InterPro" id="IPR005467">
    <property type="entry name" value="His_kinase_dom"/>
</dbReference>
<dbReference type="SMART" id="SM00387">
    <property type="entry name" value="HATPase_c"/>
    <property type="match status" value="1"/>
</dbReference>
<keyword evidence="4 8" id="KW-0597">Phosphoprotein</keyword>
<sequence>MYKKLGKLREDVLDILWKASDFEEAVYEALAMIGKQFAANSVYLTEISNNKVMNVYFWKPEGITGEQTEHTKRVTQDFFDKTKQLIEDKEILYWCLDDTQGSITEVFRECGTRTVLLCPIRQGNSCAYLGVSDSASCRLDWEKDEVIQNGLLTLSKVIGTFLLKTRYTKRSELTQHNLEESLHVSKQRTDTANALLDGISAGVIIVNLYSDGHANPQYGNLGLYRMLRIPRTAKDAVVPDPNAAPLEGEYFEDFFANIPEPDYSRVRREYKEGFSKDHFTVKKYRLLRGDGTYVWVNADLNLCDTTPEYRTYYATYTDMSEEQSLQSGLKEMLAKEKEITEKLEKANQAKAEFLSHMSHDIRTPMNAIMGMTTLAKSYIDNPARVLDYLDKIASSSKLLLSIINEVLDMSKMESGHIILAEENVDLADLVQGVVTMIQPLVAAKHLIFKARNNDVAHEKIVSDMQRLQQLLINLLSNAVKYTPQGGEVLLEINETPSDRAGYARYHFIVADTGIGISPEFFSRIFEPFERVEDGRLIPVQGTGLGLAICKTVTEMMGGQIEVASEWGKGSRFTATLYLRIEEEPIDDSELTGLSVLVVDDDEIVCSNTCKRLTGLGMRAEWVMDGNTAVDKVLQAHQLGQDYFAVIMDLRMPGMDGMQATRLIREKMGYELPVIIISAYDLSAQMDHAQEVGINGFITKPLFRSHLVYKLKQFLRGEKPGSPTIKVQQECLYCGRRLLLAEDNELNREIAVELLAATGVKVETAENGKIAVEKVQSSPPGYYQLIFMDVQMPVMDGCTAATAIRNLERNDTKTLPIVAMTANAFADDRQRTKEAGMNDHLEKPIDIERLHQVLHRYLI</sequence>
<evidence type="ECO:0000256" key="5">
    <source>
        <dbReference type="ARBA" id="ARBA00022777"/>
    </source>
</evidence>
<keyword evidence="6" id="KW-0902">Two-component regulatory system</keyword>
<keyword evidence="5" id="KW-0808">Transferase</keyword>
<dbReference type="InterPro" id="IPR003594">
    <property type="entry name" value="HATPase_dom"/>
</dbReference>
<dbReference type="SUPFAM" id="SSF52172">
    <property type="entry name" value="CheY-like"/>
    <property type="match status" value="2"/>
</dbReference>
<evidence type="ECO:0000256" key="1">
    <source>
        <dbReference type="ARBA" id="ARBA00000085"/>
    </source>
</evidence>
<dbReference type="InterPro" id="IPR036890">
    <property type="entry name" value="HATPase_C_sf"/>
</dbReference>
<dbReference type="Pfam" id="PF00072">
    <property type="entry name" value="Response_reg"/>
    <property type="match status" value="2"/>
</dbReference>
<dbReference type="Gene3D" id="3.40.50.2300">
    <property type="match status" value="2"/>
</dbReference>
<evidence type="ECO:0000313" key="13">
    <source>
        <dbReference type="Proteomes" id="UP001600943"/>
    </source>
</evidence>
<dbReference type="Gene3D" id="3.30.565.10">
    <property type="entry name" value="Histidine kinase-like ATPase, C-terminal domain"/>
    <property type="match status" value="1"/>
</dbReference>
<evidence type="ECO:0000256" key="2">
    <source>
        <dbReference type="ARBA" id="ARBA00012438"/>
    </source>
</evidence>
<comment type="function">
    <text evidence="7">May play the central regulatory role in sporulation. It may be an element of the effector pathway responsible for the activation of sporulation genes in response to nutritional stress. Spo0A may act in concert with spo0H (a sigma factor) to control the expression of some genes that are critical to the sporulation process.</text>
</comment>
<accession>A0ABQ0B8C8</accession>
<protein>
    <recommendedName>
        <fullName evidence="3">Stage 0 sporulation protein A homolog</fullName>
        <ecNumber evidence="2">2.7.13.3</ecNumber>
    </recommendedName>
</protein>
<evidence type="ECO:0000259" key="9">
    <source>
        <dbReference type="PROSITE" id="PS50109"/>
    </source>
</evidence>
<feature type="domain" description="PAC" evidence="11">
    <location>
        <begin position="280"/>
        <end position="331"/>
    </location>
</feature>
<dbReference type="Pfam" id="PF02518">
    <property type="entry name" value="HATPase_c"/>
    <property type="match status" value="1"/>
</dbReference>
<feature type="modified residue" description="4-aspartylphosphate" evidence="8">
    <location>
        <position position="648"/>
    </location>
</feature>
<dbReference type="PROSITE" id="PS50110">
    <property type="entry name" value="RESPONSE_REGULATORY"/>
    <property type="match status" value="2"/>
</dbReference>
<dbReference type="Gene3D" id="1.10.287.130">
    <property type="match status" value="1"/>
</dbReference>
<dbReference type="SUPFAM" id="SSF47384">
    <property type="entry name" value="Homodimeric domain of signal transducing histidine kinase"/>
    <property type="match status" value="1"/>
</dbReference>
<dbReference type="CDD" id="cd16922">
    <property type="entry name" value="HATPase_EvgS-ArcB-TorS-like"/>
    <property type="match status" value="1"/>
</dbReference>
<dbReference type="PROSITE" id="PS50109">
    <property type="entry name" value="HIS_KIN"/>
    <property type="match status" value="1"/>
</dbReference>
<evidence type="ECO:0000256" key="8">
    <source>
        <dbReference type="PROSITE-ProRule" id="PRU00169"/>
    </source>
</evidence>
<dbReference type="InterPro" id="IPR011006">
    <property type="entry name" value="CheY-like_superfamily"/>
</dbReference>
<feature type="modified residue" description="4-aspartylphosphate" evidence="8">
    <location>
        <position position="788"/>
    </location>
</feature>
<dbReference type="PRINTS" id="PR00344">
    <property type="entry name" value="BCTRLSENSOR"/>
</dbReference>
<feature type="domain" description="Histidine kinase" evidence="9">
    <location>
        <begin position="356"/>
        <end position="580"/>
    </location>
</feature>
<feature type="domain" description="Response regulatory" evidence="10">
    <location>
        <begin position="736"/>
        <end position="857"/>
    </location>
</feature>
<evidence type="ECO:0000259" key="10">
    <source>
        <dbReference type="PROSITE" id="PS50110"/>
    </source>
</evidence>
<evidence type="ECO:0000256" key="3">
    <source>
        <dbReference type="ARBA" id="ARBA00018672"/>
    </source>
</evidence>
<comment type="caution">
    <text evidence="12">The sequence shown here is derived from an EMBL/GenBank/DDBJ whole genome shotgun (WGS) entry which is preliminary data.</text>
</comment>
<comment type="catalytic activity">
    <reaction evidence="1">
        <text>ATP + protein L-histidine = ADP + protein N-phospho-L-histidine.</text>
        <dbReference type="EC" id="2.7.13.3"/>
    </reaction>
</comment>
<dbReference type="SUPFAM" id="SSF55874">
    <property type="entry name" value="ATPase domain of HSP90 chaperone/DNA topoisomerase II/histidine kinase"/>
    <property type="match status" value="1"/>
</dbReference>
<evidence type="ECO:0000256" key="4">
    <source>
        <dbReference type="ARBA" id="ARBA00022553"/>
    </source>
</evidence>
<reference evidence="12 13" key="1">
    <citation type="submission" date="2024-04" db="EMBL/GenBank/DDBJ databases">
        <title>Defined microbial consortia suppress multidrug-resistant proinflammatory Enterobacteriaceae via ecological control.</title>
        <authorList>
            <person name="Furuichi M."/>
            <person name="Kawaguchi T."/>
            <person name="Pust M."/>
            <person name="Yasuma K."/>
            <person name="Plichta D."/>
            <person name="Hasegawa N."/>
            <person name="Ohya T."/>
            <person name="Bhattarai S."/>
            <person name="Sasajima S."/>
            <person name="Aoto Y."/>
            <person name="Tuganbaev T."/>
            <person name="Yaginuma M."/>
            <person name="Ueda M."/>
            <person name="Okahashi N."/>
            <person name="Amafuji K."/>
            <person name="Kiridooshi Y."/>
            <person name="Sugita K."/>
            <person name="Strazar M."/>
            <person name="Skelly A."/>
            <person name="Suda W."/>
            <person name="Hattori M."/>
            <person name="Nakamoto N."/>
            <person name="Caballero S."/>
            <person name="Norman J."/>
            <person name="Olle B."/>
            <person name="Tanoue T."/>
            <person name="Arita M."/>
            <person name="Bucci V."/>
            <person name="Atarashi K."/>
            <person name="Xavier R."/>
            <person name="Honda K."/>
        </authorList>
    </citation>
    <scope>NUCLEOTIDE SEQUENCE [LARGE SCALE GENOMIC DNA]</scope>
    <source>
        <strain evidence="13">k04-0078-D8-1</strain>
    </source>
</reference>
<keyword evidence="5" id="KW-0418">Kinase</keyword>
<dbReference type="InterPro" id="IPR000700">
    <property type="entry name" value="PAS-assoc_C"/>
</dbReference>
<dbReference type="Proteomes" id="UP001600943">
    <property type="component" value="Unassembled WGS sequence"/>
</dbReference>
<dbReference type="PROSITE" id="PS50113">
    <property type="entry name" value="PAC"/>
    <property type="match status" value="1"/>
</dbReference>
<dbReference type="InterPro" id="IPR004358">
    <property type="entry name" value="Sig_transdc_His_kin-like_C"/>
</dbReference>
<dbReference type="Pfam" id="PF00512">
    <property type="entry name" value="HisKA"/>
    <property type="match status" value="1"/>
</dbReference>
<dbReference type="EC" id="2.7.13.3" evidence="2"/>
<dbReference type="EMBL" id="BAABYW010000001">
    <property type="protein sequence ID" value="GAA6407707.1"/>
    <property type="molecule type" value="Genomic_DNA"/>
</dbReference>
<dbReference type="SMART" id="SM00448">
    <property type="entry name" value="REC"/>
    <property type="match status" value="2"/>
</dbReference>
<dbReference type="InterPro" id="IPR036097">
    <property type="entry name" value="HisK_dim/P_sf"/>
</dbReference>
<keyword evidence="13" id="KW-1185">Reference proteome</keyword>
<gene>
    <name evidence="12" type="ORF">K040078D81_18240</name>
</gene>
<evidence type="ECO:0000259" key="11">
    <source>
        <dbReference type="PROSITE" id="PS50113"/>
    </source>
</evidence>
<dbReference type="InterPro" id="IPR003661">
    <property type="entry name" value="HisK_dim/P_dom"/>
</dbReference>
<proteinExistence type="predicted"/>
<dbReference type="CDD" id="cd17546">
    <property type="entry name" value="REC_hyHK_CKI1_RcsC-like"/>
    <property type="match status" value="2"/>
</dbReference>
<dbReference type="SMART" id="SM00388">
    <property type="entry name" value="HisKA"/>
    <property type="match status" value="1"/>
</dbReference>
<evidence type="ECO:0000256" key="7">
    <source>
        <dbReference type="ARBA" id="ARBA00024867"/>
    </source>
</evidence>
<dbReference type="PANTHER" id="PTHR45339">
    <property type="entry name" value="HYBRID SIGNAL TRANSDUCTION HISTIDINE KINASE J"/>
    <property type="match status" value="1"/>
</dbReference>
<dbReference type="InterPro" id="IPR001789">
    <property type="entry name" value="Sig_transdc_resp-reg_receiver"/>
</dbReference>
<feature type="domain" description="Response regulatory" evidence="10">
    <location>
        <begin position="594"/>
        <end position="714"/>
    </location>
</feature>
<organism evidence="12 13">
    <name type="scientific">Blautia hominis</name>
    <dbReference type="NCBI Taxonomy" id="2025493"/>
    <lineage>
        <taxon>Bacteria</taxon>
        <taxon>Bacillati</taxon>
        <taxon>Bacillota</taxon>
        <taxon>Clostridia</taxon>
        <taxon>Lachnospirales</taxon>
        <taxon>Lachnospiraceae</taxon>
        <taxon>Blautia</taxon>
    </lineage>
</organism>
<evidence type="ECO:0000313" key="12">
    <source>
        <dbReference type="EMBL" id="GAA6407707.1"/>
    </source>
</evidence>
<name>A0ABQ0B8C8_9FIRM</name>
<dbReference type="CDD" id="cd00082">
    <property type="entry name" value="HisKA"/>
    <property type="match status" value="1"/>
</dbReference>
<dbReference type="RefSeq" id="WP_390404759.1">
    <property type="nucleotide sequence ID" value="NZ_BAABYW010000001.1"/>
</dbReference>